<evidence type="ECO:0000313" key="5">
    <source>
        <dbReference type="Proteomes" id="UP001524499"/>
    </source>
</evidence>
<keyword evidence="1" id="KW-0472">Membrane</keyword>
<dbReference type="PANTHER" id="PTHR46928">
    <property type="entry name" value="MESENCHYME-SPECIFIC CELL SURFACE GLYCOPROTEIN"/>
    <property type="match status" value="1"/>
</dbReference>
<evidence type="ECO:0000259" key="3">
    <source>
        <dbReference type="Pfam" id="PF22494"/>
    </source>
</evidence>
<accession>A0ABT1TE04</accession>
<dbReference type="Gene3D" id="2.130.10.10">
    <property type="entry name" value="YVTN repeat-like/Quinoprotein amine dehydrogenase"/>
    <property type="match status" value="1"/>
</dbReference>
<name>A0ABT1TE04_9GAMM</name>
<dbReference type="EMBL" id="JANIBJ010000007">
    <property type="protein sequence ID" value="MCQ8103503.1"/>
    <property type="molecule type" value="Genomic_DNA"/>
</dbReference>
<gene>
    <name evidence="4" type="ORF">NP590_05240</name>
</gene>
<feature type="domain" description="Choice-of-anchor I" evidence="3">
    <location>
        <begin position="45"/>
        <end position="509"/>
    </location>
</feature>
<comment type="caution">
    <text evidence="4">The sequence shown here is derived from an EMBL/GenBank/DDBJ whole genome shotgun (WGS) entry which is preliminary data.</text>
</comment>
<keyword evidence="5" id="KW-1185">Reference proteome</keyword>
<feature type="chain" id="PRO_5045562722" evidence="2">
    <location>
        <begin position="22"/>
        <end position="536"/>
    </location>
</feature>
<keyword evidence="1" id="KW-1133">Transmembrane helix</keyword>
<evidence type="ECO:0000313" key="4">
    <source>
        <dbReference type="EMBL" id="MCQ8103503.1"/>
    </source>
</evidence>
<keyword evidence="2" id="KW-0732">Signal</keyword>
<proteinExistence type="predicted"/>
<dbReference type="Proteomes" id="UP001524499">
    <property type="component" value="Unassembled WGS sequence"/>
</dbReference>
<sequence>MKRKSIALAIAAALASGSASAAGGFNWNLEWTFNHTAANGSKAMGSEIVAFDAANDRLWVAGTDANGANLGLGGIDILDMSGNLLQSIDTSSLGGINSVALGNGLAAIALTAPIKTDPGLVRFYDAGNYNVLQDVTVGANPDAVTFTPNGGKLLVANEGEPSSYLVGPSGDPLGSVSIIDTATFNVQTASFEAFNAQADTLKAAGVRLTGPNASVAQDLEPEYIAVSKDGTTAMVTLQEANSVAIVDIESASVTAIKALGLKDHSLPGNGLDVSDRDGAGNNPLNGNIQNWNVQGMYMPDGIAGFEKSGKQYYVIANEGDSRADWPGGNDELRLGSAVIDAALNDAMTLAHGADWQTNNDKLNRLTVSTSGDLDGDGDLDAIHVFGGRSFSILDAAGTMLFDSGNQLEQIIMAFYPQLWDDTRSDNKGPEPESAVVGQVNGRDLLFLGLERSNAVMVWDLTDLANITFLDMLFTAGDISPEGLSFFSNASGHYLAVANEVSGTTSLYKVSAVPVPGAVWLFGSVMLGFLGVSRRKN</sequence>
<keyword evidence="1" id="KW-0812">Transmembrane</keyword>
<feature type="transmembrane region" description="Helical" evidence="1">
    <location>
        <begin position="512"/>
        <end position="531"/>
    </location>
</feature>
<organism evidence="4 5">
    <name type="scientific">Methylomonas subterranea</name>
    <dbReference type="NCBI Taxonomy" id="2952225"/>
    <lineage>
        <taxon>Bacteria</taxon>
        <taxon>Pseudomonadati</taxon>
        <taxon>Pseudomonadota</taxon>
        <taxon>Gammaproteobacteria</taxon>
        <taxon>Methylococcales</taxon>
        <taxon>Methylococcaceae</taxon>
        <taxon>Methylomonas</taxon>
    </lineage>
</organism>
<dbReference type="Pfam" id="PF22494">
    <property type="entry name" value="choice_anch_I"/>
    <property type="match status" value="1"/>
</dbReference>
<protein>
    <submittedName>
        <fullName evidence="4">Choice-of-anchor I family protein</fullName>
    </submittedName>
</protein>
<dbReference type="InterPro" id="IPR011044">
    <property type="entry name" value="Quino_amine_DH_bsu"/>
</dbReference>
<dbReference type="SUPFAM" id="SSF50969">
    <property type="entry name" value="YVTN repeat-like/Quinoprotein amine dehydrogenase"/>
    <property type="match status" value="1"/>
</dbReference>
<dbReference type="NCBIfam" id="NF038117">
    <property type="entry name" value="choice_anch_I"/>
    <property type="match status" value="1"/>
</dbReference>
<dbReference type="InterPro" id="IPR052956">
    <property type="entry name" value="Mesenchyme-surface_protein"/>
</dbReference>
<reference evidence="4 5" key="1">
    <citation type="submission" date="2022-07" db="EMBL/GenBank/DDBJ databases">
        <title>Methylomonas rivi sp. nov., Methylomonas rosea sp. nov., Methylomonas aureus sp. nov. and Methylomonas subterranea sp. nov., four novel methanotrophs isolated from a freshwater creek and the deep terrestrial subsurface.</title>
        <authorList>
            <person name="Abin C."/>
            <person name="Sankaranarayanan K."/>
            <person name="Garner C."/>
            <person name="Sindelar R."/>
            <person name="Kotary K."/>
            <person name="Garner R."/>
            <person name="Barclay S."/>
            <person name="Lawson P."/>
            <person name="Krumholz L."/>
        </authorList>
    </citation>
    <scope>NUCLEOTIDE SEQUENCE [LARGE SCALE GENOMIC DNA]</scope>
    <source>
        <strain evidence="4 5">SURF-2</strain>
    </source>
</reference>
<dbReference type="RefSeq" id="WP_256601207.1">
    <property type="nucleotide sequence ID" value="NZ_JANIBJ010000007.1"/>
</dbReference>
<evidence type="ECO:0000256" key="1">
    <source>
        <dbReference type="SAM" id="Phobius"/>
    </source>
</evidence>
<evidence type="ECO:0000256" key="2">
    <source>
        <dbReference type="SAM" id="SignalP"/>
    </source>
</evidence>
<dbReference type="InterPro" id="IPR015943">
    <property type="entry name" value="WD40/YVTN_repeat-like_dom_sf"/>
</dbReference>
<feature type="signal peptide" evidence="2">
    <location>
        <begin position="1"/>
        <end position="21"/>
    </location>
</feature>
<dbReference type="InterPro" id="IPR055188">
    <property type="entry name" value="Choice_anch_I"/>
</dbReference>
<dbReference type="PANTHER" id="PTHR46928:SF1">
    <property type="entry name" value="MESENCHYME-SPECIFIC CELL SURFACE GLYCOPROTEIN"/>
    <property type="match status" value="1"/>
</dbReference>